<evidence type="ECO:0000256" key="1">
    <source>
        <dbReference type="SAM" id="MobiDB-lite"/>
    </source>
</evidence>
<sequence length="140" mass="16330">MSDRRLKLRTGKSQFVKFAPQIRQRRREGYTNRQIYFDLVDEGLQISETQFNRYIRRFYGEGASQGENVVAEDKRHSGSKTTDSAPYGWNNMAVTNKRLIHDLEAYGLTPDDVRQWGLPNETAIRQRLTIMQVNDSRSKS</sequence>
<accession>A0A3V8XFD4</accession>
<feature type="region of interest" description="Disordered" evidence="1">
    <location>
        <begin position="66"/>
        <end position="86"/>
    </location>
</feature>
<name>A0A3V8XFD4_SALMO</name>
<gene>
    <name evidence="2" type="ORF">EIC46_21575</name>
</gene>
<dbReference type="AlphaFoldDB" id="A0A3V8XFD4"/>
<dbReference type="EMBL" id="AAGJVW010000048">
    <property type="protein sequence ID" value="EBO8589319.1"/>
    <property type="molecule type" value="Genomic_DNA"/>
</dbReference>
<protein>
    <submittedName>
        <fullName evidence="2">Uncharacterized protein</fullName>
    </submittedName>
</protein>
<organism evidence="2">
    <name type="scientific">Salmonella montevideo</name>
    <dbReference type="NCBI Taxonomy" id="115981"/>
    <lineage>
        <taxon>Bacteria</taxon>
        <taxon>Pseudomonadati</taxon>
        <taxon>Pseudomonadota</taxon>
        <taxon>Gammaproteobacteria</taxon>
        <taxon>Enterobacterales</taxon>
        <taxon>Enterobacteriaceae</taxon>
        <taxon>Salmonella</taxon>
    </lineage>
</organism>
<evidence type="ECO:0000313" key="2">
    <source>
        <dbReference type="EMBL" id="EBO8589319.1"/>
    </source>
</evidence>
<reference evidence="2" key="1">
    <citation type="submission" date="2019-06" db="EMBL/GenBank/DDBJ databases">
        <authorList>
            <consortium name="NARMS: The National Antimicrobial Resistance Monitoring System"/>
        </authorList>
    </citation>
    <scope>NUCLEOTIDE SEQUENCE</scope>
    <source>
        <strain evidence="2">FSIS11815944</strain>
    </source>
</reference>
<proteinExistence type="predicted"/>
<comment type="caution">
    <text evidence="2">The sequence shown here is derived from an EMBL/GenBank/DDBJ whole genome shotgun (WGS) entry which is preliminary data.</text>
</comment>